<dbReference type="InterPro" id="IPR051686">
    <property type="entry name" value="Lipoprotein_DolP"/>
</dbReference>
<dbReference type="SMART" id="SM00749">
    <property type="entry name" value="BON"/>
    <property type="match status" value="2"/>
</dbReference>
<dbReference type="Gene3D" id="3.40.1520.20">
    <property type="match status" value="1"/>
</dbReference>
<organism evidence="4 5">
    <name type="scientific">Parahalioglobus pacificus</name>
    <dbReference type="NCBI Taxonomy" id="930806"/>
    <lineage>
        <taxon>Bacteria</taxon>
        <taxon>Pseudomonadati</taxon>
        <taxon>Pseudomonadota</taxon>
        <taxon>Gammaproteobacteria</taxon>
        <taxon>Cellvibrionales</taxon>
        <taxon>Halieaceae</taxon>
        <taxon>Parahalioglobus</taxon>
    </lineage>
</organism>
<gene>
    <name evidence="4" type="ORF">GCM10007053_02250</name>
</gene>
<dbReference type="PANTHER" id="PTHR34606:SF4">
    <property type="entry name" value="OUTER MEMBRANE LIPOPROTEIN DOLP"/>
    <property type="match status" value="1"/>
</dbReference>
<comment type="caution">
    <text evidence="4">The sequence shown here is derived from an EMBL/GenBank/DDBJ whole genome shotgun (WGS) entry which is preliminary data.</text>
</comment>
<dbReference type="PROSITE" id="PS51257">
    <property type="entry name" value="PROKAR_LIPOPROTEIN"/>
    <property type="match status" value="1"/>
</dbReference>
<dbReference type="PROSITE" id="PS50914">
    <property type="entry name" value="BON"/>
    <property type="match status" value="2"/>
</dbReference>
<dbReference type="AlphaFoldDB" id="A0A918XDA0"/>
<keyword evidence="5" id="KW-1185">Reference proteome</keyword>
<evidence type="ECO:0000256" key="2">
    <source>
        <dbReference type="SAM" id="SignalP"/>
    </source>
</evidence>
<proteinExistence type="predicted"/>
<dbReference type="Proteomes" id="UP000644693">
    <property type="component" value="Unassembled WGS sequence"/>
</dbReference>
<evidence type="ECO:0000313" key="5">
    <source>
        <dbReference type="Proteomes" id="UP000644693"/>
    </source>
</evidence>
<name>A0A918XDA0_9GAMM</name>
<dbReference type="PANTHER" id="PTHR34606">
    <property type="entry name" value="BON DOMAIN-CONTAINING PROTEIN"/>
    <property type="match status" value="1"/>
</dbReference>
<reference evidence="4" key="2">
    <citation type="submission" date="2020-09" db="EMBL/GenBank/DDBJ databases">
        <authorList>
            <person name="Sun Q."/>
            <person name="Kim S."/>
        </authorList>
    </citation>
    <scope>NUCLEOTIDE SEQUENCE</scope>
    <source>
        <strain evidence="4">KCTC 23430</strain>
    </source>
</reference>
<accession>A0A918XDA0</accession>
<feature type="signal peptide" evidence="2">
    <location>
        <begin position="1"/>
        <end position="24"/>
    </location>
</feature>
<evidence type="ECO:0000256" key="1">
    <source>
        <dbReference type="ARBA" id="ARBA00022729"/>
    </source>
</evidence>
<feature type="domain" description="BON" evidence="3">
    <location>
        <begin position="46"/>
        <end position="114"/>
    </location>
</feature>
<keyword evidence="1 2" id="KW-0732">Signal</keyword>
<dbReference type="RefSeq" id="WP_229802517.1">
    <property type="nucleotide sequence ID" value="NZ_BMYM01000001.1"/>
</dbReference>
<dbReference type="InterPro" id="IPR007055">
    <property type="entry name" value="BON_dom"/>
</dbReference>
<evidence type="ECO:0000259" key="3">
    <source>
        <dbReference type="PROSITE" id="PS50914"/>
    </source>
</evidence>
<dbReference type="EMBL" id="BMYM01000001">
    <property type="protein sequence ID" value="GHD25908.1"/>
    <property type="molecule type" value="Genomic_DNA"/>
</dbReference>
<evidence type="ECO:0000313" key="4">
    <source>
        <dbReference type="EMBL" id="GHD25908.1"/>
    </source>
</evidence>
<protein>
    <submittedName>
        <fullName evidence="4">BON domain-containing protein</fullName>
    </submittedName>
</protein>
<sequence>MFMSRLVSLLVISLMLSGCGSILASFESNAIEDDPGERNLSQQIADESVETKAIVNIRAADDRFDQANLVVVAHNGYVLIAGQVASEDLKAKATDVVRKIREVRRIYNELEVASPSSAMTRTSDSWITTKVKSWLLGSSSTPGLRVNVTTENGVVYLMGMVTEEEADRVAAVAADTSGVQRVVRLFELIES</sequence>
<dbReference type="Pfam" id="PF04972">
    <property type="entry name" value="BON"/>
    <property type="match status" value="2"/>
</dbReference>
<feature type="domain" description="BON" evidence="3">
    <location>
        <begin position="123"/>
        <end position="190"/>
    </location>
</feature>
<dbReference type="InterPro" id="IPR014004">
    <property type="entry name" value="Transpt-assoc_nodulatn_dom_bac"/>
</dbReference>
<reference evidence="4" key="1">
    <citation type="journal article" date="2014" name="Int. J. Syst. Evol. Microbiol.">
        <title>Complete genome sequence of Corynebacterium casei LMG S-19264T (=DSM 44701T), isolated from a smear-ripened cheese.</title>
        <authorList>
            <consortium name="US DOE Joint Genome Institute (JGI-PGF)"/>
            <person name="Walter F."/>
            <person name="Albersmeier A."/>
            <person name="Kalinowski J."/>
            <person name="Ruckert C."/>
        </authorList>
    </citation>
    <scope>NUCLEOTIDE SEQUENCE</scope>
    <source>
        <strain evidence="4">KCTC 23430</strain>
    </source>
</reference>
<feature type="chain" id="PRO_5037126501" evidence="2">
    <location>
        <begin position="25"/>
        <end position="191"/>
    </location>
</feature>